<dbReference type="InterPro" id="IPR050708">
    <property type="entry name" value="T6SS_VgrG/RHS"/>
</dbReference>
<reference evidence="4 5" key="1">
    <citation type="submission" date="2020-01" db="EMBL/GenBank/DDBJ databases">
        <title>Herbidospora sp. NEAU-GS84 nov., a novel actinomycete isolated from soil.</title>
        <authorList>
            <person name="Han L."/>
        </authorList>
    </citation>
    <scope>NUCLEOTIDE SEQUENCE [LARGE SCALE GENOMIC DNA]</scope>
    <source>
        <strain evidence="4 5">NEAU-GS84</strain>
    </source>
</reference>
<organism evidence="4 5">
    <name type="scientific">Herbidospora solisilvae</name>
    <dbReference type="NCBI Taxonomy" id="2696284"/>
    <lineage>
        <taxon>Bacteria</taxon>
        <taxon>Bacillati</taxon>
        <taxon>Actinomycetota</taxon>
        <taxon>Actinomycetes</taxon>
        <taxon>Streptosporangiales</taxon>
        <taxon>Streptosporangiaceae</taxon>
        <taxon>Herbidospora</taxon>
    </lineage>
</organism>
<dbReference type="NCBIfam" id="TIGR03696">
    <property type="entry name" value="Rhs_assc_core"/>
    <property type="match status" value="1"/>
</dbReference>
<sequence length="485" mass="52656">MANGLTSSFGGGFTYVTSTAYSPTALLTERQYGSAGKVRRNYTWNTATGWLDRVTTTNKADTATPQNVHDDQFFYNTGGDITRVLDAASAVPGQTSGQSECFGYDGLHRLTSAYTTTGATCSTTFDGLGVDPYNQAWTYDPVGNITSVTNQGQNSTYTYPGAGPTATRPNALTSLTTPQGPNTYVYDNAGQLTARTVAGKDGTFSWNRLGQLEKATIDGDDTTMVYGADGERLIRRDPDGTATLYIGSMELSVSGGTVTGKRYYATSDGEMVAIRTTGTGLTWMLSGLHGSSQLAINDATSQVSRQRYLPYGQRRGADNLPGTDRGFLGKIEDDSTGLDYLSARYYDPTIGKFISTDPLLGSTTAPQSFNPYSYAVNNPIGNADPTGLCSPDYCPQRAGNLDRLADKTKDKKLKKKAAAVNKRDSKRYQQHYQQRDNNWVKRGKDPAAKRPIKRLSTNTRKRMRAQINVSTATVGMLSKTMTFWN</sequence>
<dbReference type="InterPro" id="IPR022385">
    <property type="entry name" value="Rhs_assc_core"/>
</dbReference>
<name>A0A7C9NRU8_9ACTN</name>
<evidence type="ECO:0000313" key="5">
    <source>
        <dbReference type="Proteomes" id="UP000479526"/>
    </source>
</evidence>
<accession>A0A7C9NRU8</accession>
<evidence type="ECO:0000256" key="1">
    <source>
        <dbReference type="ARBA" id="ARBA00022737"/>
    </source>
</evidence>
<protein>
    <recommendedName>
        <fullName evidence="3">Teneurin-like YD-shell domain-containing protein</fullName>
    </recommendedName>
</protein>
<keyword evidence="5" id="KW-1185">Reference proteome</keyword>
<dbReference type="InterPro" id="IPR056823">
    <property type="entry name" value="TEN-like_YD-shell"/>
</dbReference>
<evidence type="ECO:0000259" key="3">
    <source>
        <dbReference type="Pfam" id="PF25023"/>
    </source>
</evidence>
<feature type="region of interest" description="Disordered" evidence="2">
    <location>
        <begin position="420"/>
        <end position="456"/>
    </location>
</feature>
<proteinExistence type="predicted"/>
<gene>
    <name evidence="4" type="ORF">GT755_29560</name>
</gene>
<dbReference type="Proteomes" id="UP000479526">
    <property type="component" value="Unassembled WGS sequence"/>
</dbReference>
<dbReference type="InterPro" id="IPR006530">
    <property type="entry name" value="YD"/>
</dbReference>
<evidence type="ECO:0000313" key="4">
    <source>
        <dbReference type="EMBL" id="NAS25816.1"/>
    </source>
</evidence>
<evidence type="ECO:0000256" key="2">
    <source>
        <dbReference type="SAM" id="MobiDB-lite"/>
    </source>
</evidence>
<dbReference type="Gene3D" id="2.180.10.10">
    <property type="entry name" value="RHS repeat-associated core"/>
    <property type="match status" value="1"/>
</dbReference>
<dbReference type="Pfam" id="PF25023">
    <property type="entry name" value="TEN_YD-shell"/>
    <property type="match status" value="1"/>
</dbReference>
<keyword evidence="1" id="KW-0677">Repeat</keyword>
<dbReference type="PANTHER" id="PTHR32305:SF17">
    <property type="entry name" value="TRNA NUCLEASE WAPA"/>
    <property type="match status" value="1"/>
</dbReference>
<dbReference type="PANTHER" id="PTHR32305">
    <property type="match status" value="1"/>
</dbReference>
<comment type="caution">
    <text evidence="4">The sequence shown here is derived from an EMBL/GenBank/DDBJ whole genome shotgun (WGS) entry which is preliminary data.</text>
</comment>
<dbReference type="EMBL" id="WXEW01000009">
    <property type="protein sequence ID" value="NAS25816.1"/>
    <property type="molecule type" value="Genomic_DNA"/>
</dbReference>
<feature type="compositionally biased region" description="Basic and acidic residues" evidence="2">
    <location>
        <begin position="438"/>
        <end position="448"/>
    </location>
</feature>
<dbReference type="RefSeq" id="WP_161482851.1">
    <property type="nucleotide sequence ID" value="NZ_WXEW01000009.1"/>
</dbReference>
<feature type="domain" description="Teneurin-like YD-shell" evidence="3">
    <location>
        <begin position="102"/>
        <end position="380"/>
    </location>
</feature>
<dbReference type="NCBIfam" id="TIGR01643">
    <property type="entry name" value="YD_repeat_2x"/>
    <property type="match status" value="1"/>
</dbReference>
<dbReference type="AlphaFoldDB" id="A0A7C9NRU8"/>